<evidence type="ECO:0000313" key="2">
    <source>
        <dbReference type="Proteomes" id="UP000004931"/>
    </source>
</evidence>
<reference evidence="1 2" key="1">
    <citation type="journal article" date="2010" name="J. Bacteriol.">
        <title>Genome sequence of the oligotrophic marine Gammaproteobacterium HTCC2143, isolated from the Oregon Coast.</title>
        <authorList>
            <person name="Oh H.M."/>
            <person name="Kang I."/>
            <person name="Ferriera S."/>
            <person name="Giovannoni S.J."/>
            <person name="Cho J.C."/>
        </authorList>
    </citation>
    <scope>NUCLEOTIDE SEQUENCE [LARGE SCALE GENOMIC DNA]</scope>
    <source>
        <strain evidence="1 2">HTCC2143</strain>
    </source>
</reference>
<dbReference type="EMBL" id="AAVT01000001">
    <property type="protein sequence ID" value="EAW33041.1"/>
    <property type="molecule type" value="Genomic_DNA"/>
</dbReference>
<comment type="caution">
    <text evidence="1">The sequence shown here is derived from an EMBL/GenBank/DDBJ whole genome shotgun (WGS) entry which is preliminary data.</text>
</comment>
<dbReference type="SUPFAM" id="SSF54285">
    <property type="entry name" value="MoaD/ThiS"/>
    <property type="match status" value="1"/>
</dbReference>
<dbReference type="Proteomes" id="UP000004931">
    <property type="component" value="Unassembled WGS sequence"/>
</dbReference>
<dbReference type="InterPro" id="IPR012675">
    <property type="entry name" value="Beta-grasp_dom_sf"/>
</dbReference>
<keyword evidence="2" id="KW-1185">Reference proteome</keyword>
<dbReference type="AlphaFoldDB" id="A0YA87"/>
<dbReference type="Gene3D" id="3.10.20.30">
    <property type="match status" value="1"/>
</dbReference>
<evidence type="ECO:0008006" key="3">
    <source>
        <dbReference type="Google" id="ProtNLM"/>
    </source>
</evidence>
<sequence>MATVIFPSELEKLIGENNLVVDARVFRDVVTELIQRYPELTESSFDKMAIAIDDVIIIDPLLEPVAPDSEVYFFHFVTGG</sequence>
<accession>A0YA87</accession>
<protein>
    <recommendedName>
        <fullName evidence="3">MoaD/ThiS family protein</fullName>
    </recommendedName>
</protein>
<dbReference type="STRING" id="247633.GP2143_17336"/>
<name>A0YA87_9GAMM</name>
<dbReference type="InterPro" id="IPR003749">
    <property type="entry name" value="ThiS/MoaD-like"/>
</dbReference>
<gene>
    <name evidence="1" type="ORF">GP2143_17336</name>
</gene>
<dbReference type="OrthoDB" id="9770030at2"/>
<dbReference type="InterPro" id="IPR016155">
    <property type="entry name" value="Mopterin_synth/thiamin_S_b"/>
</dbReference>
<dbReference type="Pfam" id="PF02597">
    <property type="entry name" value="ThiS"/>
    <property type="match status" value="1"/>
</dbReference>
<evidence type="ECO:0000313" key="1">
    <source>
        <dbReference type="EMBL" id="EAW33041.1"/>
    </source>
</evidence>
<proteinExistence type="predicted"/>
<organism evidence="1 2">
    <name type="scientific">marine gamma proteobacterium HTCC2143</name>
    <dbReference type="NCBI Taxonomy" id="247633"/>
    <lineage>
        <taxon>Bacteria</taxon>
        <taxon>Pseudomonadati</taxon>
        <taxon>Pseudomonadota</taxon>
        <taxon>Gammaproteobacteria</taxon>
        <taxon>Cellvibrionales</taxon>
        <taxon>Spongiibacteraceae</taxon>
        <taxon>BD1-7 clade</taxon>
    </lineage>
</organism>